<evidence type="ECO:0000313" key="1">
    <source>
        <dbReference type="EMBL" id="CAH1973044.1"/>
    </source>
</evidence>
<dbReference type="AlphaFoldDB" id="A0A9P0KEH1"/>
<dbReference type="Proteomes" id="UP001152888">
    <property type="component" value="Unassembled WGS sequence"/>
</dbReference>
<dbReference type="EMBL" id="CAKOFQ010006804">
    <property type="protein sequence ID" value="CAH1973044.1"/>
    <property type="molecule type" value="Genomic_DNA"/>
</dbReference>
<keyword evidence="2" id="KW-1185">Reference proteome</keyword>
<evidence type="ECO:0000313" key="2">
    <source>
        <dbReference type="Proteomes" id="UP001152888"/>
    </source>
</evidence>
<organism evidence="1 2">
    <name type="scientific">Acanthoscelides obtectus</name>
    <name type="common">Bean weevil</name>
    <name type="synonym">Bruchus obtectus</name>
    <dbReference type="NCBI Taxonomy" id="200917"/>
    <lineage>
        <taxon>Eukaryota</taxon>
        <taxon>Metazoa</taxon>
        <taxon>Ecdysozoa</taxon>
        <taxon>Arthropoda</taxon>
        <taxon>Hexapoda</taxon>
        <taxon>Insecta</taxon>
        <taxon>Pterygota</taxon>
        <taxon>Neoptera</taxon>
        <taxon>Endopterygota</taxon>
        <taxon>Coleoptera</taxon>
        <taxon>Polyphaga</taxon>
        <taxon>Cucujiformia</taxon>
        <taxon>Chrysomeloidea</taxon>
        <taxon>Chrysomelidae</taxon>
        <taxon>Bruchinae</taxon>
        <taxon>Bruchini</taxon>
        <taxon>Acanthoscelides</taxon>
    </lineage>
</organism>
<protein>
    <submittedName>
        <fullName evidence="1">Uncharacterized protein</fullName>
    </submittedName>
</protein>
<gene>
    <name evidence="1" type="ORF">ACAOBT_LOCUS10337</name>
</gene>
<accession>A0A9P0KEH1</accession>
<sequence>MDQNYLNFLKKGLKRHHEKIDILFTSINYKLQLAINQLQVAGEIKVKLAKTYVPYPVEPLGGCLVAGGGLHGLEGAGLLKPDPDLLPIFIHIRMYKTKNTAPVIIATIIIKQINVQTQLILKISKY</sequence>
<reference evidence="1" key="1">
    <citation type="submission" date="2022-03" db="EMBL/GenBank/DDBJ databases">
        <authorList>
            <person name="Sayadi A."/>
        </authorList>
    </citation>
    <scope>NUCLEOTIDE SEQUENCE</scope>
</reference>
<proteinExistence type="predicted"/>
<name>A0A9P0KEH1_ACAOB</name>
<comment type="caution">
    <text evidence="1">The sequence shown here is derived from an EMBL/GenBank/DDBJ whole genome shotgun (WGS) entry which is preliminary data.</text>
</comment>